<dbReference type="Proteomes" id="UP000235916">
    <property type="component" value="Unassembled WGS sequence"/>
</dbReference>
<evidence type="ECO:0000256" key="9">
    <source>
        <dbReference type="ARBA" id="ARBA00023015"/>
    </source>
</evidence>
<dbReference type="InterPro" id="IPR004026">
    <property type="entry name" value="Ada_DNA_repair_Zn-bd"/>
</dbReference>
<dbReference type="Gene3D" id="1.10.10.60">
    <property type="entry name" value="Homeodomain-like"/>
    <property type="match status" value="1"/>
</dbReference>
<dbReference type="Pfam" id="PF00730">
    <property type="entry name" value="HhH-GPD"/>
    <property type="match status" value="1"/>
</dbReference>
<dbReference type="SUPFAM" id="SSF55945">
    <property type="entry name" value="TATA-box binding protein-like"/>
    <property type="match status" value="1"/>
</dbReference>
<sequence length="510" mass="55478">MPLDPDSCYRALASRDARFDGRFFIAVHSTGIYCRPICPAPTAKRENVSFYPNAAAAQETGYRPCLRCRPEAAPESSAWRGVANSGHSHAVTRALELIELGALDEAGVAELADRLGLGERQLRRLFAEHVGASPLSVAQTRRVLLAQQLLRETALPLTEIAFAAGFGSIRRFNEVFQALFQRPPSALRHGPGARMPAPRAGEVSLLLRYRPPYDWPAMLGFLRARAIPGLEQVDDAIEGGRYVRVLEIGGQQGRVCVSHAPAQQALRVQLRASHLSLLPQVIARLRRMFDLGADPETIASQLGERDALMARLLQERPGLRVPGCWDGFELAIRAVLGQQITVSAAIQLGGKLVQQHGAPLHAPDPELPGLSHLFPSPAALAAVDLGPLGMPRSRAATLSAVTQACLATPALLERQDSLEHALAQWRALPGIGDWTAQYIAIRQLREPDAFPAADVGLMQAIEKLEGSRPSARELAERAQVWRPWRAYAAQHLWTALSSASARPSTRKTTN</sequence>
<dbReference type="GO" id="GO:0008270">
    <property type="term" value="F:zinc ion binding"/>
    <property type="evidence" value="ECO:0007669"/>
    <property type="project" value="InterPro"/>
</dbReference>
<dbReference type="PROSITE" id="PS01124">
    <property type="entry name" value="HTH_ARAC_FAMILY_2"/>
    <property type="match status" value="1"/>
</dbReference>
<dbReference type="SUPFAM" id="SSF46689">
    <property type="entry name" value="Homeodomain-like"/>
    <property type="match status" value="1"/>
</dbReference>
<evidence type="ECO:0000256" key="7">
    <source>
        <dbReference type="ARBA" id="ARBA00022763"/>
    </source>
</evidence>
<evidence type="ECO:0000256" key="2">
    <source>
        <dbReference type="ARBA" id="ARBA00001947"/>
    </source>
</evidence>
<evidence type="ECO:0000256" key="6">
    <source>
        <dbReference type="ARBA" id="ARBA00022723"/>
    </source>
</evidence>
<dbReference type="Pfam" id="PF12833">
    <property type="entry name" value="HTH_18"/>
    <property type="match status" value="1"/>
</dbReference>
<evidence type="ECO:0000256" key="4">
    <source>
        <dbReference type="ARBA" id="ARBA00022603"/>
    </source>
</evidence>
<dbReference type="InterPro" id="IPR023170">
    <property type="entry name" value="HhH_base_excis_C"/>
</dbReference>
<dbReference type="Pfam" id="PF02805">
    <property type="entry name" value="Ada_Zn_binding"/>
    <property type="match status" value="1"/>
</dbReference>
<dbReference type="SMART" id="SM01009">
    <property type="entry name" value="AlkA_N"/>
    <property type="match status" value="1"/>
</dbReference>
<dbReference type="InterPro" id="IPR010316">
    <property type="entry name" value="AlkA_N"/>
</dbReference>
<protein>
    <recommendedName>
        <fullName evidence="3">DNA-3-methyladenine glycosylase II</fullName>
        <ecNumber evidence="3">3.2.2.21</ecNumber>
    </recommendedName>
</protein>
<dbReference type="PANTHER" id="PTHR43003:SF13">
    <property type="entry name" value="DNA-3-METHYLADENINE GLYCOSYLASE 2"/>
    <property type="match status" value="1"/>
</dbReference>
<dbReference type="InterPro" id="IPR018060">
    <property type="entry name" value="HTH_AraC"/>
</dbReference>
<dbReference type="GO" id="GO:0006285">
    <property type="term" value="P:base-excision repair, AP site formation"/>
    <property type="evidence" value="ECO:0007669"/>
    <property type="project" value="TreeGrafter"/>
</dbReference>
<comment type="cofactor">
    <cofactor evidence="2">
        <name>Zn(2+)</name>
        <dbReference type="ChEBI" id="CHEBI:29105"/>
    </cofactor>
</comment>
<proteinExistence type="predicted"/>
<dbReference type="GO" id="GO:0032259">
    <property type="term" value="P:methylation"/>
    <property type="evidence" value="ECO:0007669"/>
    <property type="project" value="UniProtKB-KW"/>
</dbReference>
<dbReference type="Gene3D" id="1.10.1670.10">
    <property type="entry name" value="Helix-hairpin-Helix base-excision DNA repair enzymes (C-terminal)"/>
    <property type="match status" value="1"/>
</dbReference>
<dbReference type="GO" id="GO:0005737">
    <property type="term" value="C:cytoplasm"/>
    <property type="evidence" value="ECO:0007669"/>
    <property type="project" value="TreeGrafter"/>
</dbReference>
<keyword evidence="12" id="KW-0804">Transcription</keyword>
<dbReference type="EMBL" id="POSP01000001">
    <property type="protein sequence ID" value="PND40483.1"/>
    <property type="molecule type" value="Genomic_DNA"/>
</dbReference>
<evidence type="ECO:0000256" key="11">
    <source>
        <dbReference type="ARBA" id="ARBA00023159"/>
    </source>
</evidence>
<keyword evidence="7" id="KW-0227">DNA damage</keyword>
<evidence type="ECO:0000256" key="8">
    <source>
        <dbReference type="ARBA" id="ARBA00022833"/>
    </source>
</evidence>
<dbReference type="GO" id="GO:0032993">
    <property type="term" value="C:protein-DNA complex"/>
    <property type="evidence" value="ECO:0007669"/>
    <property type="project" value="TreeGrafter"/>
</dbReference>
<dbReference type="Gene3D" id="3.30.310.20">
    <property type="entry name" value="DNA-3-methyladenine glycosylase AlkA, N-terminal domain"/>
    <property type="match status" value="1"/>
</dbReference>
<dbReference type="GO" id="GO:0006307">
    <property type="term" value="P:DNA alkylation repair"/>
    <property type="evidence" value="ECO:0007669"/>
    <property type="project" value="TreeGrafter"/>
</dbReference>
<dbReference type="SMART" id="SM00478">
    <property type="entry name" value="ENDO3c"/>
    <property type="match status" value="1"/>
</dbReference>
<gene>
    <name evidence="15" type="ORF">C1O66_02445</name>
</gene>
<dbReference type="SUPFAM" id="SSF57884">
    <property type="entry name" value="Ada DNA repair protein, N-terminal domain (N-Ada 10)"/>
    <property type="match status" value="1"/>
</dbReference>
<dbReference type="InterPro" id="IPR035451">
    <property type="entry name" value="Ada-like_dom_sf"/>
</dbReference>
<evidence type="ECO:0000256" key="5">
    <source>
        <dbReference type="ARBA" id="ARBA00022679"/>
    </source>
</evidence>
<keyword evidence="6" id="KW-0479">Metal-binding</keyword>
<evidence type="ECO:0000256" key="10">
    <source>
        <dbReference type="ARBA" id="ARBA00023125"/>
    </source>
</evidence>
<dbReference type="GO" id="GO:0008168">
    <property type="term" value="F:methyltransferase activity"/>
    <property type="evidence" value="ECO:0007669"/>
    <property type="project" value="UniProtKB-KW"/>
</dbReference>
<dbReference type="InterPro" id="IPR051912">
    <property type="entry name" value="Alkylbase_DNA_Glycosylase/TA"/>
</dbReference>
<comment type="caution">
    <text evidence="15">The sequence shown here is derived from an EMBL/GenBank/DDBJ whole genome shotgun (WGS) entry which is preliminary data.</text>
</comment>
<dbReference type="InterPro" id="IPR011257">
    <property type="entry name" value="DNA_glycosylase"/>
</dbReference>
<comment type="catalytic activity">
    <reaction evidence="1">
        <text>Hydrolysis of alkylated DNA, releasing 3-methyladenine, 3-methylguanine, 7-methylguanine and 7-methyladenine.</text>
        <dbReference type="EC" id="3.2.2.21"/>
    </reaction>
</comment>
<evidence type="ECO:0000313" key="15">
    <source>
        <dbReference type="EMBL" id="PND40483.1"/>
    </source>
</evidence>
<dbReference type="InterPro" id="IPR037046">
    <property type="entry name" value="AlkA_N_sf"/>
</dbReference>
<accession>A0A2N8L466</accession>
<keyword evidence="8" id="KW-0862">Zinc</keyword>
<dbReference type="Gene3D" id="1.10.340.30">
    <property type="entry name" value="Hypothetical protein, domain 2"/>
    <property type="match status" value="1"/>
</dbReference>
<keyword evidence="5" id="KW-0808">Transferase</keyword>
<dbReference type="EC" id="3.2.2.21" evidence="3"/>
<keyword evidence="13" id="KW-0234">DNA repair</keyword>
<keyword evidence="9" id="KW-0805">Transcription regulation</keyword>
<dbReference type="SMART" id="SM00342">
    <property type="entry name" value="HTH_ARAC"/>
    <property type="match status" value="1"/>
</dbReference>
<dbReference type="GO" id="GO:0043916">
    <property type="term" value="F:DNA-7-methylguanine glycosylase activity"/>
    <property type="evidence" value="ECO:0007669"/>
    <property type="project" value="TreeGrafter"/>
</dbReference>
<evidence type="ECO:0000256" key="13">
    <source>
        <dbReference type="ARBA" id="ARBA00023204"/>
    </source>
</evidence>
<dbReference type="FunFam" id="3.40.10.10:FF:000001">
    <property type="entry name" value="DNA-3-methyladenine glycosylase 2"/>
    <property type="match status" value="1"/>
</dbReference>
<feature type="domain" description="HTH araC/xylS-type" evidence="14">
    <location>
        <begin position="92"/>
        <end position="190"/>
    </location>
</feature>
<dbReference type="GO" id="GO:0043565">
    <property type="term" value="F:sequence-specific DNA binding"/>
    <property type="evidence" value="ECO:0007669"/>
    <property type="project" value="InterPro"/>
</dbReference>
<dbReference type="InterPro" id="IPR003265">
    <property type="entry name" value="HhH-GPD_domain"/>
</dbReference>
<dbReference type="PROSITE" id="PS00041">
    <property type="entry name" value="HTH_ARAC_FAMILY_1"/>
    <property type="match status" value="1"/>
</dbReference>
<reference evidence="15 16" key="1">
    <citation type="submission" date="2018-01" db="EMBL/GenBank/DDBJ databases">
        <title>Draft genome sequence of Paucibacter aquatile CR182 isolated from freshwater of the Nakdong River.</title>
        <authorList>
            <person name="Choi A."/>
            <person name="Chung E.J."/>
        </authorList>
    </citation>
    <scope>NUCLEOTIDE SEQUENCE [LARGE SCALE GENOMIC DNA]</scope>
    <source>
        <strain evidence="15 16">CR182</strain>
    </source>
</reference>
<dbReference type="GO" id="GO:0008725">
    <property type="term" value="F:DNA-3-methyladenine glycosylase activity"/>
    <property type="evidence" value="ECO:0007669"/>
    <property type="project" value="TreeGrafter"/>
</dbReference>
<dbReference type="GO" id="GO:0032131">
    <property type="term" value="F:alkylated DNA binding"/>
    <property type="evidence" value="ECO:0007669"/>
    <property type="project" value="TreeGrafter"/>
</dbReference>
<dbReference type="InterPro" id="IPR018062">
    <property type="entry name" value="HTH_AraC-typ_CS"/>
</dbReference>
<evidence type="ECO:0000313" key="16">
    <source>
        <dbReference type="Proteomes" id="UP000235916"/>
    </source>
</evidence>
<evidence type="ECO:0000256" key="1">
    <source>
        <dbReference type="ARBA" id="ARBA00000086"/>
    </source>
</evidence>
<dbReference type="CDD" id="cd00056">
    <property type="entry name" value="ENDO3c"/>
    <property type="match status" value="1"/>
</dbReference>
<dbReference type="AlphaFoldDB" id="A0A2N8L466"/>
<dbReference type="Pfam" id="PF06029">
    <property type="entry name" value="AlkA_N"/>
    <property type="match status" value="1"/>
</dbReference>
<keyword evidence="11" id="KW-0010">Activator</keyword>
<dbReference type="Gene3D" id="3.40.10.10">
    <property type="entry name" value="DNA Methylphosphotriester Repair Domain"/>
    <property type="match status" value="1"/>
</dbReference>
<dbReference type="OrthoDB" id="9811249at2"/>
<name>A0A2N8L466_9BURK</name>
<dbReference type="SUPFAM" id="SSF48150">
    <property type="entry name" value="DNA-glycosylase"/>
    <property type="match status" value="1"/>
</dbReference>
<organism evidence="15 16">
    <name type="scientific">Kinneretia aquatilis</name>
    <dbReference type="NCBI Taxonomy" id="2070761"/>
    <lineage>
        <taxon>Bacteria</taxon>
        <taxon>Pseudomonadati</taxon>
        <taxon>Pseudomonadota</taxon>
        <taxon>Betaproteobacteria</taxon>
        <taxon>Burkholderiales</taxon>
        <taxon>Sphaerotilaceae</taxon>
        <taxon>Roseateles</taxon>
    </lineage>
</organism>
<dbReference type="PANTHER" id="PTHR43003">
    <property type="entry name" value="DNA-3-METHYLADENINE GLYCOSYLASE"/>
    <property type="match status" value="1"/>
</dbReference>
<evidence type="ECO:0000256" key="3">
    <source>
        <dbReference type="ARBA" id="ARBA00012000"/>
    </source>
</evidence>
<keyword evidence="10" id="KW-0238">DNA-binding</keyword>
<keyword evidence="4" id="KW-0489">Methyltransferase</keyword>
<evidence type="ECO:0000259" key="14">
    <source>
        <dbReference type="PROSITE" id="PS01124"/>
    </source>
</evidence>
<keyword evidence="16" id="KW-1185">Reference proteome</keyword>
<evidence type="ECO:0000256" key="12">
    <source>
        <dbReference type="ARBA" id="ARBA00023163"/>
    </source>
</evidence>
<dbReference type="GO" id="GO:0003700">
    <property type="term" value="F:DNA-binding transcription factor activity"/>
    <property type="evidence" value="ECO:0007669"/>
    <property type="project" value="InterPro"/>
</dbReference>
<dbReference type="InterPro" id="IPR009057">
    <property type="entry name" value="Homeodomain-like_sf"/>
</dbReference>